<evidence type="ECO:0000256" key="7">
    <source>
        <dbReference type="ARBA" id="ARBA00061136"/>
    </source>
</evidence>
<dbReference type="PROSITE" id="PS51867">
    <property type="entry name" value="ZF_RING_GID"/>
    <property type="match status" value="1"/>
</dbReference>
<reference evidence="14 15" key="1">
    <citation type="submission" date="2018-05" db="EMBL/GenBank/DDBJ databases">
        <title>Whole genome sequencing for identification of molecular markers to develop diagnostic detection tools for the regulated plant pathogen Lachnellula willkommii.</title>
        <authorList>
            <person name="Giroux E."/>
            <person name="Bilodeau G."/>
        </authorList>
    </citation>
    <scope>NUCLEOTIDE SEQUENCE [LARGE SCALE GENOMIC DNA]</scope>
    <source>
        <strain evidence="14 15">CBS 625.97</strain>
    </source>
</reference>
<dbReference type="InterPro" id="IPR013144">
    <property type="entry name" value="CRA_dom"/>
</dbReference>
<feature type="domain" description="RING-Gid-type" evidence="13">
    <location>
        <begin position="354"/>
        <end position="395"/>
    </location>
</feature>
<feature type="domain" description="CTLH" evidence="12">
    <location>
        <begin position="163"/>
        <end position="210"/>
    </location>
</feature>
<evidence type="ECO:0000256" key="1">
    <source>
        <dbReference type="ARBA" id="ARBA00002343"/>
    </source>
</evidence>
<dbReference type="Pfam" id="PF10607">
    <property type="entry name" value="CTLH"/>
    <property type="match status" value="1"/>
</dbReference>
<keyword evidence="3" id="KW-0963">Cytoplasm</keyword>
<dbReference type="PANTHER" id="PTHR12170:SF3">
    <property type="entry name" value="GH10162P"/>
    <property type="match status" value="1"/>
</dbReference>
<dbReference type="InterPro" id="IPR037683">
    <property type="entry name" value="Rmd5_dRing"/>
</dbReference>
<accession>A0A7D8UUW4</accession>
<evidence type="ECO:0000256" key="8">
    <source>
        <dbReference type="ARBA" id="ARBA00075398"/>
    </source>
</evidence>
<dbReference type="InterPro" id="IPR006595">
    <property type="entry name" value="CTLH_C"/>
</dbReference>
<dbReference type="GO" id="GO:0008270">
    <property type="term" value="F:zinc ion binding"/>
    <property type="evidence" value="ECO:0007669"/>
    <property type="project" value="UniProtKB-KW"/>
</dbReference>
<dbReference type="GO" id="GO:0005634">
    <property type="term" value="C:nucleus"/>
    <property type="evidence" value="ECO:0007669"/>
    <property type="project" value="TreeGrafter"/>
</dbReference>
<evidence type="ECO:0000313" key="15">
    <source>
        <dbReference type="Proteomes" id="UP000481288"/>
    </source>
</evidence>
<evidence type="ECO:0000256" key="5">
    <source>
        <dbReference type="ARBA" id="ARBA00022771"/>
    </source>
</evidence>
<dbReference type="Pfam" id="PF13445">
    <property type="entry name" value="zf-RING_UBOX"/>
    <property type="match status" value="1"/>
</dbReference>
<comment type="subcellular location">
    <subcellularLocation>
        <location evidence="2">Cytoplasm</location>
    </subcellularLocation>
</comment>
<dbReference type="FunFam" id="3.30.40.10:FF:000143">
    <property type="entry name" value="Regulator of gluconeogenesis Rmd5"/>
    <property type="match status" value="1"/>
</dbReference>
<evidence type="ECO:0000259" key="12">
    <source>
        <dbReference type="PROSITE" id="PS50897"/>
    </source>
</evidence>
<dbReference type="GO" id="GO:0061630">
    <property type="term" value="F:ubiquitin protein ligase activity"/>
    <property type="evidence" value="ECO:0007669"/>
    <property type="project" value="InterPro"/>
</dbReference>
<dbReference type="InterPro" id="IPR013083">
    <property type="entry name" value="Znf_RING/FYVE/PHD"/>
</dbReference>
<dbReference type="OrthoDB" id="1933281at2759"/>
<dbReference type="CDD" id="cd16652">
    <property type="entry name" value="dRING_Rmd5p-like"/>
    <property type="match status" value="1"/>
</dbReference>
<keyword evidence="15" id="KW-1185">Reference proteome</keyword>
<dbReference type="InterPro" id="IPR006594">
    <property type="entry name" value="LisH"/>
</dbReference>
<protein>
    <recommendedName>
        <fullName evidence="9">GID complex catalytic subunit 2</fullName>
    </recommendedName>
    <alternativeName>
        <fullName evidence="8">Glucose-induced degradation protein 2</fullName>
    </alternativeName>
</protein>
<dbReference type="EMBL" id="QGMG01000121">
    <property type="protein sequence ID" value="TVY56972.1"/>
    <property type="molecule type" value="Genomic_DNA"/>
</dbReference>
<keyword evidence="4" id="KW-0479">Metal-binding</keyword>
<evidence type="ECO:0000256" key="10">
    <source>
        <dbReference type="PROSITE-ProRule" id="PRU01215"/>
    </source>
</evidence>
<dbReference type="Proteomes" id="UP000481288">
    <property type="component" value="Unassembled WGS sequence"/>
</dbReference>
<comment type="similarity">
    <text evidence="7">Belongs to the RMD5/GID2 family.</text>
</comment>
<dbReference type="PROSITE" id="PS50896">
    <property type="entry name" value="LISH"/>
    <property type="match status" value="1"/>
</dbReference>
<dbReference type="SMART" id="SM00757">
    <property type="entry name" value="CRA"/>
    <property type="match status" value="1"/>
</dbReference>
<dbReference type="PANTHER" id="PTHR12170">
    <property type="entry name" value="MACROPHAGE ERYTHROBLAST ATTACHER-RELATED"/>
    <property type="match status" value="1"/>
</dbReference>
<dbReference type="InterPro" id="IPR045098">
    <property type="entry name" value="Fyv10_fam"/>
</dbReference>
<dbReference type="PROSITE" id="PS50897">
    <property type="entry name" value="CTLH"/>
    <property type="match status" value="1"/>
</dbReference>
<keyword evidence="6" id="KW-0862">Zinc</keyword>
<comment type="caution">
    <text evidence="14">The sequence shown here is derived from an EMBL/GenBank/DDBJ whole genome shotgun (WGS) entry which is preliminary data.</text>
</comment>
<proteinExistence type="inferred from homology"/>
<name>A0A7D8UUW4_9HELO</name>
<sequence>MDNLLIELAKLRRDSNLTESIQDVDKILEQLEAARESIVQDPNSASFTLAKLQNPLKHGFDKVNDDLKKVHKGQSAYGRALDKNLPHKELPFDIDGLASRPTLINRAISMHLLREGQFQVASTFLDEAQENPPQPSPMPSTPNFSEIDETDLPSLKSRELQDKFSNMYTILNELKAQNLHPAIEWARANSHELEKRGSNLEFELSKLQFVWLFLGPSVNGLPNDMNNGLSGALIYAQQHFQRFQARFLKDIQQLATAMAYSSNLQDSPYYRTFDIETAWDDVSTSFTREFCSLLGLSAESPLYLAATAGAIALPTLLKLYAIVKEKRTEWTTRSELPVEIALPRSMIFHAIFVCPVSKEQTTDQNPPMMMPCGHVIAKESLQRLSKGGKFKCPYCPGESIPSQAKEIIL</sequence>
<feature type="region of interest" description="Disordered" evidence="11">
    <location>
        <begin position="128"/>
        <end position="149"/>
    </location>
</feature>
<feature type="zinc finger region" description="RING-Gid-type" evidence="10">
    <location>
        <begin position="354"/>
        <end position="395"/>
    </location>
</feature>
<evidence type="ECO:0000313" key="14">
    <source>
        <dbReference type="EMBL" id="TVY56972.1"/>
    </source>
</evidence>
<dbReference type="InterPro" id="IPR044063">
    <property type="entry name" value="ZF_RING_GID"/>
</dbReference>
<gene>
    <name evidence="14" type="ORF">LCER1_G001640</name>
</gene>
<dbReference type="InterPro" id="IPR024964">
    <property type="entry name" value="CTLH/CRA"/>
</dbReference>
<evidence type="ECO:0000256" key="3">
    <source>
        <dbReference type="ARBA" id="ARBA00022490"/>
    </source>
</evidence>
<dbReference type="InterPro" id="IPR027370">
    <property type="entry name" value="Znf-RING_euk"/>
</dbReference>
<evidence type="ECO:0000256" key="2">
    <source>
        <dbReference type="ARBA" id="ARBA00004496"/>
    </source>
</evidence>
<dbReference type="GO" id="GO:0034657">
    <property type="term" value="C:GID complex"/>
    <property type="evidence" value="ECO:0007669"/>
    <property type="project" value="TreeGrafter"/>
</dbReference>
<dbReference type="GO" id="GO:0005737">
    <property type="term" value="C:cytoplasm"/>
    <property type="evidence" value="ECO:0007669"/>
    <property type="project" value="UniProtKB-SubCell"/>
</dbReference>
<dbReference type="SUPFAM" id="SSF57850">
    <property type="entry name" value="RING/U-box"/>
    <property type="match status" value="1"/>
</dbReference>
<keyword evidence="5 10" id="KW-0863">Zinc-finger</keyword>
<dbReference type="GO" id="GO:0043161">
    <property type="term" value="P:proteasome-mediated ubiquitin-dependent protein catabolic process"/>
    <property type="evidence" value="ECO:0007669"/>
    <property type="project" value="InterPro"/>
</dbReference>
<evidence type="ECO:0000256" key="9">
    <source>
        <dbReference type="ARBA" id="ARBA00080744"/>
    </source>
</evidence>
<comment type="function">
    <text evidence="1">Involved in the proteasome-dependent degradation of fructose-1,6-bisphosphatase.</text>
</comment>
<organism evidence="14 15">
    <name type="scientific">Lachnellula cervina</name>
    <dbReference type="NCBI Taxonomy" id="1316786"/>
    <lineage>
        <taxon>Eukaryota</taxon>
        <taxon>Fungi</taxon>
        <taxon>Dikarya</taxon>
        <taxon>Ascomycota</taxon>
        <taxon>Pezizomycotina</taxon>
        <taxon>Leotiomycetes</taxon>
        <taxon>Helotiales</taxon>
        <taxon>Lachnaceae</taxon>
        <taxon>Lachnellula</taxon>
    </lineage>
</organism>
<evidence type="ECO:0000256" key="6">
    <source>
        <dbReference type="ARBA" id="ARBA00022833"/>
    </source>
</evidence>
<evidence type="ECO:0000259" key="13">
    <source>
        <dbReference type="PROSITE" id="PS51867"/>
    </source>
</evidence>
<dbReference type="AlphaFoldDB" id="A0A7D8UUW4"/>
<evidence type="ECO:0000256" key="11">
    <source>
        <dbReference type="SAM" id="MobiDB-lite"/>
    </source>
</evidence>
<evidence type="ECO:0000256" key="4">
    <source>
        <dbReference type="ARBA" id="ARBA00022723"/>
    </source>
</evidence>
<dbReference type="Gene3D" id="3.30.40.10">
    <property type="entry name" value="Zinc/RING finger domain, C3HC4 (zinc finger)"/>
    <property type="match status" value="1"/>
</dbReference>